<dbReference type="AlphaFoldDB" id="H0EKM4"/>
<accession>H0EKM4</accession>
<sequence length="35" mass="4372">MYLLALEHFVRNDYFSDGLMYDLLKFSWQHSFRLD</sequence>
<organism evidence="1 2">
    <name type="scientific">Glarea lozoyensis (strain ATCC 74030 / MF5533)</name>
    <dbReference type="NCBI Taxonomy" id="1104152"/>
    <lineage>
        <taxon>Eukaryota</taxon>
        <taxon>Fungi</taxon>
        <taxon>Dikarya</taxon>
        <taxon>Ascomycota</taxon>
        <taxon>Pezizomycotina</taxon>
        <taxon>Leotiomycetes</taxon>
        <taxon>Helotiales</taxon>
        <taxon>Helotiaceae</taxon>
        <taxon>Glarea</taxon>
    </lineage>
</organism>
<gene>
    <name evidence="1" type="ORF">M7I_3123</name>
</gene>
<name>H0EKM4_GLAL7</name>
<dbReference type="HOGENOM" id="CLU_3368593_0_0_1"/>
<evidence type="ECO:0000313" key="2">
    <source>
        <dbReference type="Proteomes" id="UP000005446"/>
    </source>
</evidence>
<dbReference type="InParanoid" id="H0EKM4"/>
<evidence type="ECO:0000313" key="1">
    <source>
        <dbReference type="EMBL" id="EHL00915.1"/>
    </source>
</evidence>
<proteinExistence type="predicted"/>
<comment type="caution">
    <text evidence="1">The sequence shown here is derived from an EMBL/GenBank/DDBJ whole genome shotgun (WGS) entry which is preliminary data.</text>
</comment>
<dbReference type="EMBL" id="AGUE01000072">
    <property type="protein sequence ID" value="EHL00915.1"/>
    <property type="molecule type" value="Genomic_DNA"/>
</dbReference>
<reference evidence="1 2" key="1">
    <citation type="journal article" date="2012" name="Eukaryot. Cell">
        <title>Genome sequence of the fungus Glarea lozoyensis: the first genome sequence of a species from the Helotiaceae family.</title>
        <authorList>
            <person name="Youssar L."/>
            <person name="Gruening B.A."/>
            <person name="Erxleben A."/>
            <person name="Guenther S."/>
            <person name="Huettel W."/>
        </authorList>
    </citation>
    <scope>NUCLEOTIDE SEQUENCE [LARGE SCALE GENOMIC DNA]</scope>
    <source>
        <strain evidence="2">ATCC 74030 / MF5533</strain>
    </source>
</reference>
<protein>
    <submittedName>
        <fullName evidence="1">Uncharacterized protein</fullName>
    </submittedName>
</protein>
<keyword evidence="2" id="KW-1185">Reference proteome</keyword>
<dbReference type="Proteomes" id="UP000005446">
    <property type="component" value="Unassembled WGS sequence"/>
</dbReference>